<organism evidence="13 14">
    <name type="scientific">Symbiobacterium thermophilum</name>
    <dbReference type="NCBI Taxonomy" id="2734"/>
    <lineage>
        <taxon>Bacteria</taxon>
        <taxon>Bacillati</taxon>
        <taxon>Bacillota</taxon>
        <taxon>Clostridia</taxon>
        <taxon>Eubacteriales</taxon>
        <taxon>Symbiobacteriaceae</taxon>
        <taxon>Symbiobacterium</taxon>
    </lineage>
</organism>
<evidence type="ECO:0000259" key="12">
    <source>
        <dbReference type="PROSITE" id="PS51706"/>
    </source>
</evidence>
<protein>
    <recommendedName>
        <fullName evidence="10">Probable GTP-binding protein EngB</fullName>
    </recommendedName>
</protein>
<sequence length="233" mass="26126">MGVHAEFVLSAVAQGQFPQDGLPEVALVGRSNVGKSSLINALVQNRKLARTSNTPGRTQALNFYRVWPQGKPRPEGEPQPDKDAGRTALSGPVLQAARESGAFYLVDMPGYGFARVSEAQRREWARLIEGYLLTRGALRGVLQIVDLRHPPTRDDVTMREWIRHHRLPSLCVATKADKIGRTAWPRNRQVIARELGLDGDGEPLVLFSAETGLGRDDVWRWIREHVQDWTFDM</sequence>
<dbReference type="GO" id="GO:0046872">
    <property type="term" value="F:metal ion binding"/>
    <property type="evidence" value="ECO:0007669"/>
    <property type="project" value="UniProtKB-KW"/>
</dbReference>
<feature type="domain" description="EngB-type G" evidence="12">
    <location>
        <begin position="21"/>
        <end position="228"/>
    </location>
</feature>
<name>A0A953LHK0_SYMTR</name>
<keyword evidence="7 10" id="KW-0342">GTP-binding</keyword>
<comment type="similarity">
    <text evidence="2 10">Belongs to the TRAFAC class TrmE-Era-EngA-EngB-Septin-like GTPase superfamily. EngB GTPase family.</text>
</comment>
<dbReference type="InterPro" id="IPR006073">
    <property type="entry name" value="GTP-bd"/>
</dbReference>
<feature type="compositionally biased region" description="Basic and acidic residues" evidence="11">
    <location>
        <begin position="72"/>
        <end position="85"/>
    </location>
</feature>
<keyword evidence="3 10" id="KW-0132">Cell division</keyword>
<evidence type="ECO:0000256" key="7">
    <source>
        <dbReference type="ARBA" id="ARBA00023134"/>
    </source>
</evidence>
<evidence type="ECO:0000256" key="10">
    <source>
        <dbReference type="HAMAP-Rule" id="MF_00321"/>
    </source>
</evidence>
<proteinExistence type="inferred from homology"/>
<reference evidence="13" key="1">
    <citation type="submission" date="2017-11" db="EMBL/GenBank/DDBJ databases">
        <title>Three new genomes from thermophilic consortium.</title>
        <authorList>
            <person name="Quaggio R."/>
            <person name="Amgarten D."/>
            <person name="Setubal J.C."/>
        </authorList>
    </citation>
    <scope>NUCLEOTIDE SEQUENCE</scope>
    <source>
        <strain evidence="13">ZCTH01-B2</strain>
    </source>
</reference>
<evidence type="ECO:0000256" key="3">
    <source>
        <dbReference type="ARBA" id="ARBA00022618"/>
    </source>
</evidence>
<dbReference type="PANTHER" id="PTHR11649:SF13">
    <property type="entry name" value="ENGB-TYPE G DOMAIN-CONTAINING PROTEIN"/>
    <property type="match status" value="1"/>
</dbReference>
<dbReference type="EMBL" id="PIUK01000010">
    <property type="protein sequence ID" value="MBY6275029.1"/>
    <property type="molecule type" value="Genomic_DNA"/>
</dbReference>
<dbReference type="GO" id="GO:0005829">
    <property type="term" value="C:cytosol"/>
    <property type="evidence" value="ECO:0007669"/>
    <property type="project" value="TreeGrafter"/>
</dbReference>
<dbReference type="HAMAP" id="MF_00321">
    <property type="entry name" value="GTPase_EngB"/>
    <property type="match status" value="1"/>
</dbReference>
<evidence type="ECO:0000256" key="2">
    <source>
        <dbReference type="ARBA" id="ARBA00009638"/>
    </source>
</evidence>
<dbReference type="Pfam" id="PF01926">
    <property type="entry name" value="MMR_HSR1"/>
    <property type="match status" value="1"/>
</dbReference>
<evidence type="ECO:0000256" key="1">
    <source>
        <dbReference type="ARBA" id="ARBA00001946"/>
    </source>
</evidence>
<evidence type="ECO:0000256" key="4">
    <source>
        <dbReference type="ARBA" id="ARBA00022723"/>
    </source>
</evidence>
<dbReference type="PROSITE" id="PS51706">
    <property type="entry name" value="G_ENGB"/>
    <property type="match status" value="1"/>
</dbReference>
<gene>
    <name evidence="10" type="primary">engB</name>
    <name evidence="13" type="ORF">CWE10_02235</name>
</gene>
<dbReference type="InterPro" id="IPR030393">
    <property type="entry name" value="G_ENGB_dom"/>
</dbReference>
<dbReference type="GO" id="GO:0000917">
    <property type="term" value="P:division septum assembly"/>
    <property type="evidence" value="ECO:0007669"/>
    <property type="project" value="UniProtKB-KW"/>
</dbReference>
<feature type="region of interest" description="Disordered" evidence="11">
    <location>
        <begin position="68"/>
        <end position="87"/>
    </location>
</feature>
<dbReference type="SUPFAM" id="SSF52540">
    <property type="entry name" value="P-loop containing nucleoside triphosphate hydrolases"/>
    <property type="match status" value="1"/>
</dbReference>
<dbReference type="Proteomes" id="UP000732377">
    <property type="component" value="Unassembled WGS sequence"/>
</dbReference>
<keyword evidence="5 10" id="KW-0547">Nucleotide-binding</keyword>
<keyword evidence="6" id="KW-0460">Magnesium</keyword>
<dbReference type="InterPro" id="IPR019987">
    <property type="entry name" value="GTP-bd_ribosome_bio_YsxC"/>
</dbReference>
<accession>A0A953LHK0</accession>
<evidence type="ECO:0000256" key="8">
    <source>
        <dbReference type="ARBA" id="ARBA00023210"/>
    </source>
</evidence>
<dbReference type="RefSeq" id="WP_273377717.1">
    <property type="nucleotide sequence ID" value="NZ_PIUK01000010.1"/>
</dbReference>
<evidence type="ECO:0000313" key="14">
    <source>
        <dbReference type="Proteomes" id="UP000732377"/>
    </source>
</evidence>
<keyword evidence="8 10" id="KW-0717">Septation</keyword>
<dbReference type="GO" id="GO:0005525">
    <property type="term" value="F:GTP binding"/>
    <property type="evidence" value="ECO:0007669"/>
    <property type="project" value="UniProtKB-UniRule"/>
</dbReference>
<comment type="function">
    <text evidence="10">Necessary for normal cell division and for the maintenance of normal septation.</text>
</comment>
<dbReference type="Gene3D" id="3.40.50.300">
    <property type="entry name" value="P-loop containing nucleotide triphosphate hydrolases"/>
    <property type="match status" value="1"/>
</dbReference>
<dbReference type="InterPro" id="IPR027417">
    <property type="entry name" value="P-loop_NTPase"/>
</dbReference>
<evidence type="ECO:0000256" key="9">
    <source>
        <dbReference type="ARBA" id="ARBA00023306"/>
    </source>
</evidence>
<comment type="cofactor">
    <cofactor evidence="1">
        <name>Mg(2+)</name>
        <dbReference type="ChEBI" id="CHEBI:18420"/>
    </cofactor>
</comment>
<dbReference type="CDD" id="cd01876">
    <property type="entry name" value="YihA_EngB"/>
    <property type="match status" value="1"/>
</dbReference>
<evidence type="ECO:0000313" key="13">
    <source>
        <dbReference type="EMBL" id="MBY6275029.1"/>
    </source>
</evidence>
<keyword evidence="4" id="KW-0479">Metal-binding</keyword>
<dbReference type="PANTHER" id="PTHR11649">
    <property type="entry name" value="MSS1/TRME-RELATED GTP-BINDING PROTEIN"/>
    <property type="match status" value="1"/>
</dbReference>
<evidence type="ECO:0000256" key="11">
    <source>
        <dbReference type="SAM" id="MobiDB-lite"/>
    </source>
</evidence>
<keyword evidence="9 10" id="KW-0131">Cell cycle</keyword>
<evidence type="ECO:0000256" key="6">
    <source>
        <dbReference type="ARBA" id="ARBA00022842"/>
    </source>
</evidence>
<evidence type="ECO:0000256" key="5">
    <source>
        <dbReference type="ARBA" id="ARBA00022741"/>
    </source>
</evidence>
<comment type="caution">
    <text evidence="13">The sequence shown here is derived from an EMBL/GenBank/DDBJ whole genome shotgun (WGS) entry which is preliminary data.</text>
</comment>
<dbReference type="AlphaFoldDB" id="A0A953LHK0"/>